<dbReference type="SUPFAM" id="SSF53098">
    <property type="entry name" value="Ribonuclease H-like"/>
    <property type="match status" value="1"/>
</dbReference>
<evidence type="ECO:0000313" key="2">
    <source>
        <dbReference type="Proteomes" id="UP001219518"/>
    </source>
</evidence>
<name>A0AAE1GVY7_9NEOP</name>
<reference evidence="1" key="2">
    <citation type="journal article" date="2023" name="BMC Genomics">
        <title>Pest status, molecular evolution, and epigenetic factors derived from the genome assembly of Frankliniella fusca, a thysanopteran phytovirus vector.</title>
        <authorList>
            <person name="Catto M.A."/>
            <person name="Labadie P.E."/>
            <person name="Jacobson A.L."/>
            <person name="Kennedy G.G."/>
            <person name="Srinivasan R."/>
            <person name="Hunt B.G."/>
        </authorList>
    </citation>
    <scope>NUCLEOTIDE SEQUENCE</scope>
    <source>
        <strain evidence="1">PL_HMW_Pooled</strain>
    </source>
</reference>
<dbReference type="AlphaFoldDB" id="A0AAE1GVY7"/>
<gene>
    <name evidence="1" type="ORF">KUF71_019106</name>
</gene>
<keyword evidence="2" id="KW-1185">Reference proteome</keyword>
<dbReference type="Proteomes" id="UP001219518">
    <property type="component" value="Unassembled WGS sequence"/>
</dbReference>
<comment type="caution">
    <text evidence="1">The sequence shown here is derived from an EMBL/GenBank/DDBJ whole genome shotgun (WGS) entry which is preliminary data.</text>
</comment>
<accession>A0AAE1GVY7</accession>
<sequence>MYKRRSGTTGMADHECIIIGASSGKVDIKTLAMDHKTLTRAIKKTADNARRILIEEIGEAVDDGIASATVDAWKESKTSRKYLAHTVSLIDESFVMNDHVLCTPHIDAESVTGDVLRERIKTNKLQLGLSKDASLHYVCDDGSDIVAALKEEDRSYCMDHCVSLCVKKPFEAKLSKTDVYGEGVAGHLINTLQKCVNIIKNSRIQKYRGLRTALVKGPANRPSSSESQRVFRSSLPMLRSVRNNYKQVKECLTDMGHGEELQGISAKDIADTDILVAAVETIGRKHDNCFLGDDHGELEALLLPKETDSPVQTSLPR</sequence>
<reference evidence="1" key="1">
    <citation type="submission" date="2021-07" db="EMBL/GenBank/DDBJ databases">
        <authorList>
            <person name="Catto M.A."/>
            <person name="Jacobson A."/>
            <person name="Kennedy G."/>
            <person name="Labadie P."/>
            <person name="Hunt B.G."/>
            <person name="Srinivasan R."/>
        </authorList>
    </citation>
    <scope>NUCLEOTIDE SEQUENCE</scope>
    <source>
        <strain evidence="1">PL_HMW_Pooled</strain>
        <tissue evidence="1">Head</tissue>
    </source>
</reference>
<protein>
    <submittedName>
        <fullName evidence="1">Transposable element Hobo transposase</fullName>
    </submittedName>
</protein>
<dbReference type="EMBL" id="JAHWGI010000081">
    <property type="protein sequence ID" value="KAK3908850.1"/>
    <property type="molecule type" value="Genomic_DNA"/>
</dbReference>
<organism evidence="1 2">
    <name type="scientific">Frankliniella fusca</name>
    <dbReference type="NCBI Taxonomy" id="407009"/>
    <lineage>
        <taxon>Eukaryota</taxon>
        <taxon>Metazoa</taxon>
        <taxon>Ecdysozoa</taxon>
        <taxon>Arthropoda</taxon>
        <taxon>Hexapoda</taxon>
        <taxon>Insecta</taxon>
        <taxon>Pterygota</taxon>
        <taxon>Neoptera</taxon>
        <taxon>Paraneoptera</taxon>
        <taxon>Thysanoptera</taxon>
        <taxon>Terebrantia</taxon>
        <taxon>Thripoidea</taxon>
        <taxon>Thripidae</taxon>
        <taxon>Frankliniella</taxon>
    </lineage>
</organism>
<evidence type="ECO:0000313" key="1">
    <source>
        <dbReference type="EMBL" id="KAK3908850.1"/>
    </source>
</evidence>
<dbReference type="InterPro" id="IPR012337">
    <property type="entry name" value="RNaseH-like_sf"/>
</dbReference>
<proteinExistence type="predicted"/>